<dbReference type="Proteomes" id="UP000610124">
    <property type="component" value="Unassembled WGS sequence"/>
</dbReference>
<proteinExistence type="predicted"/>
<gene>
    <name evidence="1" type="ORF">GCM10010502_64690</name>
</gene>
<name>A0A8H9LU26_KITAU</name>
<organism evidence="1 2">
    <name type="scientific">Kitasatospora aureofaciens</name>
    <name type="common">Streptomyces aureofaciens</name>
    <dbReference type="NCBI Taxonomy" id="1894"/>
    <lineage>
        <taxon>Bacteria</taxon>
        <taxon>Bacillati</taxon>
        <taxon>Actinomycetota</taxon>
        <taxon>Actinomycetes</taxon>
        <taxon>Kitasatosporales</taxon>
        <taxon>Streptomycetaceae</taxon>
        <taxon>Kitasatospora</taxon>
    </lineage>
</organism>
<accession>A0A8H9LU26</accession>
<evidence type="ECO:0000313" key="1">
    <source>
        <dbReference type="EMBL" id="GGV01200.1"/>
    </source>
</evidence>
<dbReference type="AlphaFoldDB" id="A0A8H9LU26"/>
<reference evidence="1" key="2">
    <citation type="submission" date="2020-09" db="EMBL/GenBank/DDBJ databases">
        <authorList>
            <person name="Sun Q."/>
            <person name="Ohkuma M."/>
        </authorList>
    </citation>
    <scope>NUCLEOTIDE SEQUENCE</scope>
    <source>
        <strain evidence="1">JCM 4434</strain>
    </source>
</reference>
<protein>
    <submittedName>
        <fullName evidence="1">Uncharacterized protein</fullName>
    </submittedName>
</protein>
<comment type="caution">
    <text evidence="1">The sequence shown here is derived from an EMBL/GenBank/DDBJ whole genome shotgun (WGS) entry which is preliminary data.</text>
</comment>
<evidence type="ECO:0000313" key="2">
    <source>
        <dbReference type="Proteomes" id="UP000610124"/>
    </source>
</evidence>
<sequence length="76" mass="8320">MLRRRLAFLGEPSSYFYDGDTPLRVADVDDPFRKGVLLIARATSRTEPEWLPSPLDDLTAAAAADHGPQAAQAVHD</sequence>
<dbReference type="EMBL" id="BMUB01000025">
    <property type="protein sequence ID" value="GGV01200.1"/>
    <property type="molecule type" value="Genomic_DNA"/>
</dbReference>
<reference evidence="1" key="1">
    <citation type="journal article" date="2014" name="Int. J. Syst. Evol. Microbiol.">
        <title>Complete genome sequence of Corynebacterium casei LMG S-19264T (=DSM 44701T), isolated from a smear-ripened cheese.</title>
        <authorList>
            <consortium name="US DOE Joint Genome Institute (JGI-PGF)"/>
            <person name="Walter F."/>
            <person name="Albersmeier A."/>
            <person name="Kalinowski J."/>
            <person name="Ruckert C."/>
        </authorList>
    </citation>
    <scope>NUCLEOTIDE SEQUENCE</scope>
    <source>
        <strain evidence="1">JCM 4434</strain>
    </source>
</reference>